<dbReference type="EMBL" id="JBBWWR010000014">
    <property type="protein sequence ID" value="KAK8952927.1"/>
    <property type="molecule type" value="Genomic_DNA"/>
</dbReference>
<comment type="pathway">
    <text evidence="4">Lipid metabolism.</text>
</comment>
<evidence type="ECO:0000256" key="15">
    <source>
        <dbReference type="ARBA" id="ARBA00023264"/>
    </source>
</evidence>
<protein>
    <recommendedName>
        <fullName evidence="6">phosphatidate cytidylyltransferase</fullName>
        <ecNumber evidence="6">2.7.7.41</ecNumber>
    </recommendedName>
    <alternativeName>
        <fullName evidence="16">CDP-diacylglycerol synthase</fullName>
    </alternativeName>
    <alternativeName>
        <fullName evidence="17">CDP-diglyceride pyrophosphorylase</fullName>
    </alternativeName>
    <alternativeName>
        <fullName evidence="18">CDP-diglyceride synthase</fullName>
    </alternativeName>
</protein>
<dbReference type="Proteomes" id="UP001412067">
    <property type="component" value="Unassembled WGS sequence"/>
</dbReference>
<proteinExistence type="inferred from homology"/>
<dbReference type="Pfam" id="PF01148">
    <property type="entry name" value="CTP_transf_1"/>
    <property type="match status" value="1"/>
</dbReference>
<evidence type="ECO:0000256" key="16">
    <source>
        <dbReference type="ARBA" id="ARBA00029893"/>
    </source>
</evidence>
<feature type="transmembrane region" description="Helical" evidence="19">
    <location>
        <begin position="133"/>
        <end position="155"/>
    </location>
</feature>
<evidence type="ECO:0000256" key="1">
    <source>
        <dbReference type="ARBA" id="ARBA00001698"/>
    </source>
</evidence>
<evidence type="ECO:0000256" key="11">
    <source>
        <dbReference type="ARBA" id="ARBA00022989"/>
    </source>
</evidence>
<comment type="subcellular location">
    <subcellularLocation>
        <location evidence="2">Membrane</location>
        <topology evidence="2">Multi-pass membrane protein</topology>
    </subcellularLocation>
</comment>
<evidence type="ECO:0000256" key="3">
    <source>
        <dbReference type="ARBA" id="ARBA00005119"/>
    </source>
</evidence>
<keyword evidence="11 19" id="KW-1133">Transmembrane helix</keyword>
<gene>
    <name evidence="20" type="primary">CDS1</name>
    <name evidence="20" type="ORF">KSP40_PGU022275</name>
</gene>
<evidence type="ECO:0000256" key="10">
    <source>
        <dbReference type="ARBA" id="ARBA00022695"/>
    </source>
</evidence>
<accession>A0ABR2LWQ0</accession>
<keyword evidence="8" id="KW-0808">Transferase</keyword>
<keyword evidence="21" id="KW-1185">Reference proteome</keyword>
<keyword evidence="13 19" id="KW-0472">Membrane</keyword>
<evidence type="ECO:0000256" key="7">
    <source>
        <dbReference type="ARBA" id="ARBA00022516"/>
    </source>
</evidence>
<keyword evidence="14" id="KW-0594">Phospholipid biosynthesis</keyword>
<dbReference type="PANTHER" id="PTHR13773:SF8">
    <property type="entry name" value="PHOSPHATIDATE CYTIDYLYLTRANSFERASE, PHOTORECEPTOR-SPECIFIC"/>
    <property type="match status" value="1"/>
</dbReference>
<evidence type="ECO:0000313" key="21">
    <source>
        <dbReference type="Proteomes" id="UP001412067"/>
    </source>
</evidence>
<sequence>MLIRTRSSIWMIGGFIFTVYLGHLFIWALVVLIQFLMANELFNLHRRANADKKLPGFRNLNWYFFCTAMLFTYGRFLSQHLVNTITTNKMLYQLVSWIVKYQMFICYSLYIAGFVWFIVTLKKRMYQYQFIQYAWTHMILLMVFAQSSFTVANIFEGIFW</sequence>
<evidence type="ECO:0000256" key="14">
    <source>
        <dbReference type="ARBA" id="ARBA00023209"/>
    </source>
</evidence>
<evidence type="ECO:0000256" key="13">
    <source>
        <dbReference type="ARBA" id="ARBA00023136"/>
    </source>
</evidence>
<keyword evidence="15" id="KW-1208">Phospholipid metabolism</keyword>
<evidence type="ECO:0000256" key="9">
    <source>
        <dbReference type="ARBA" id="ARBA00022692"/>
    </source>
</evidence>
<keyword evidence="9 19" id="KW-0812">Transmembrane</keyword>
<evidence type="ECO:0000256" key="19">
    <source>
        <dbReference type="SAM" id="Phobius"/>
    </source>
</evidence>
<dbReference type="InterPro" id="IPR016720">
    <property type="entry name" value="PC_Trfase_euk"/>
</dbReference>
<evidence type="ECO:0000256" key="5">
    <source>
        <dbReference type="ARBA" id="ARBA00010185"/>
    </source>
</evidence>
<evidence type="ECO:0000256" key="12">
    <source>
        <dbReference type="ARBA" id="ARBA00023098"/>
    </source>
</evidence>
<evidence type="ECO:0000256" key="18">
    <source>
        <dbReference type="ARBA" id="ARBA00033406"/>
    </source>
</evidence>
<comment type="catalytic activity">
    <reaction evidence="1">
        <text>a 1,2-diacyl-sn-glycero-3-phosphate + CTP + H(+) = a CDP-1,2-diacyl-sn-glycerol + diphosphate</text>
        <dbReference type="Rhea" id="RHEA:16229"/>
        <dbReference type="ChEBI" id="CHEBI:15378"/>
        <dbReference type="ChEBI" id="CHEBI:33019"/>
        <dbReference type="ChEBI" id="CHEBI:37563"/>
        <dbReference type="ChEBI" id="CHEBI:58332"/>
        <dbReference type="ChEBI" id="CHEBI:58608"/>
        <dbReference type="EC" id="2.7.7.41"/>
    </reaction>
</comment>
<reference evidence="20 21" key="1">
    <citation type="journal article" date="2022" name="Nat. Plants">
        <title>Genomes of leafy and leafless Platanthera orchids illuminate the evolution of mycoheterotrophy.</title>
        <authorList>
            <person name="Li M.H."/>
            <person name="Liu K.W."/>
            <person name="Li Z."/>
            <person name="Lu H.C."/>
            <person name="Ye Q.L."/>
            <person name="Zhang D."/>
            <person name="Wang J.Y."/>
            <person name="Li Y.F."/>
            <person name="Zhong Z.M."/>
            <person name="Liu X."/>
            <person name="Yu X."/>
            <person name="Liu D.K."/>
            <person name="Tu X.D."/>
            <person name="Liu B."/>
            <person name="Hao Y."/>
            <person name="Liao X.Y."/>
            <person name="Jiang Y.T."/>
            <person name="Sun W.H."/>
            <person name="Chen J."/>
            <person name="Chen Y.Q."/>
            <person name="Ai Y."/>
            <person name="Zhai J.W."/>
            <person name="Wu S.S."/>
            <person name="Zhou Z."/>
            <person name="Hsiao Y.Y."/>
            <person name="Wu W.L."/>
            <person name="Chen Y.Y."/>
            <person name="Lin Y.F."/>
            <person name="Hsu J.L."/>
            <person name="Li C.Y."/>
            <person name="Wang Z.W."/>
            <person name="Zhao X."/>
            <person name="Zhong W.Y."/>
            <person name="Ma X.K."/>
            <person name="Ma L."/>
            <person name="Huang J."/>
            <person name="Chen G.Z."/>
            <person name="Huang M.Z."/>
            <person name="Huang L."/>
            <person name="Peng D.H."/>
            <person name="Luo Y.B."/>
            <person name="Zou S.Q."/>
            <person name="Chen S.P."/>
            <person name="Lan S."/>
            <person name="Tsai W.C."/>
            <person name="Van de Peer Y."/>
            <person name="Liu Z.J."/>
        </authorList>
    </citation>
    <scope>NUCLEOTIDE SEQUENCE [LARGE SCALE GENOMIC DNA]</scope>
    <source>
        <strain evidence="20">Lor288</strain>
    </source>
</reference>
<keyword evidence="10 20" id="KW-0548">Nucleotidyltransferase</keyword>
<feature type="transmembrane region" description="Helical" evidence="19">
    <location>
        <begin position="12"/>
        <end position="39"/>
    </location>
</feature>
<dbReference type="GO" id="GO:0016779">
    <property type="term" value="F:nucleotidyltransferase activity"/>
    <property type="evidence" value="ECO:0007669"/>
    <property type="project" value="UniProtKB-KW"/>
</dbReference>
<dbReference type="EC" id="2.7.7.41" evidence="6"/>
<evidence type="ECO:0000256" key="4">
    <source>
        <dbReference type="ARBA" id="ARBA00005189"/>
    </source>
</evidence>
<comment type="caution">
    <text evidence="20">The sequence shown here is derived from an EMBL/GenBank/DDBJ whole genome shotgun (WGS) entry which is preliminary data.</text>
</comment>
<comment type="pathway">
    <text evidence="3">Phospholipid metabolism; CDP-diacylglycerol biosynthesis; CDP-diacylglycerol from sn-glycerol 3-phosphate: step 3/3.</text>
</comment>
<name>A0ABR2LWQ0_9ASPA</name>
<evidence type="ECO:0000256" key="2">
    <source>
        <dbReference type="ARBA" id="ARBA00004141"/>
    </source>
</evidence>
<evidence type="ECO:0000256" key="17">
    <source>
        <dbReference type="ARBA" id="ARBA00032396"/>
    </source>
</evidence>
<evidence type="ECO:0000256" key="8">
    <source>
        <dbReference type="ARBA" id="ARBA00022679"/>
    </source>
</evidence>
<feature type="transmembrane region" description="Helical" evidence="19">
    <location>
        <begin position="60"/>
        <end position="78"/>
    </location>
</feature>
<feature type="transmembrane region" description="Helical" evidence="19">
    <location>
        <begin position="98"/>
        <end position="121"/>
    </location>
</feature>
<evidence type="ECO:0000313" key="20">
    <source>
        <dbReference type="EMBL" id="KAK8952927.1"/>
    </source>
</evidence>
<organism evidence="20 21">
    <name type="scientific">Platanthera guangdongensis</name>
    <dbReference type="NCBI Taxonomy" id="2320717"/>
    <lineage>
        <taxon>Eukaryota</taxon>
        <taxon>Viridiplantae</taxon>
        <taxon>Streptophyta</taxon>
        <taxon>Embryophyta</taxon>
        <taxon>Tracheophyta</taxon>
        <taxon>Spermatophyta</taxon>
        <taxon>Magnoliopsida</taxon>
        <taxon>Liliopsida</taxon>
        <taxon>Asparagales</taxon>
        <taxon>Orchidaceae</taxon>
        <taxon>Orchidoideae</taxon>
        <taxon>Orchideae</taxon>
        <taxon>Orchidinae</taxon>
        <taxon>Platanthera</taxon>
    </lineage>
</organism>
<keyword evidence="12" id="KW-0443">Lipid metabolism</keyword>
<comment type="similarity">
    <text evidence="5">Belongs to the CDS family.</text>
</comment>
<dbReference type="PANTHER" id="PTHR13773">
    <property type="entry name" value="PHOSPHATIDATE CYTIDYLYLTRANSFERASE"/>
    <property type="match status" value="1"/>
</dbReference>
<evidence type="ECO:0000256" key="6">
    <source>
        <dbReference type="ARBA" id="ARBA00012487"/>
    </source>
</evidence>
<keyword evidence="7" id="KW-0444">Lipid biosynthesis</keyword>